<feature type="transmembrane region" description="Helical" evidence="9">
    <location>
        <begin position="21"/>
        <end position="40"/>
    </location>
</feature>
<dbReference type="InterPro" id="IPR036396">
    <property type="entry name" value="Cyt_P450_sf"/>
</dbReference>
<comment type="caution">
    <text evidence="10">The sequence shown here is derived from an EMBL/GenBank/DDBJ whole genome shotgun (WGS) entry which is preliminary data.</text>
</comment>
<evidence type="ECO:0000256" key="1">
    <source>
        <dbReference type="ARBA" id="ARBA00001971"/>
    </source>
</evidence>
<dbReference type="GO" id="GO:0005506">
    <property type="term" value="F:iron ion binding"/>
    <property type="evidence" value="ECO:0007669"/>
    <property type="project" value="InterPro"/>
</dbReference>
<evidence type="ECO:0000256" key="3">
    <source>
        <dbReference type="ARBA" id="ARBA00022617"/>
    </source>
</evidence>
<dbReference type="OrthoDB" id="1844152at2759"/>
<evidence type="ECO:0008006" key="12">
    <source>
        <dbReference type="Google" id="ProtNLM"/>
    </source>
</evidence>
<evidence type="ECO:0000313" key="11">
    <source>
        <dbReference type="Proteomes" id="UP000073492"/>
    </source>
</evidence>
<dbReference type="Gene3D" id="1.10.630.10">
    <property type="entry name" value="Cytochrome P450"/>
    <property type="match status" value="1"/>
</dbReference>
<dbReference type="InterPro" id="IPR002403">
    <property type="entry name" value="Cyt_P450_E_grp-IV"/>
</dbReference>
<evidence type="ECO:0000256" key="7">
    <source>
        <dbReference type="ARBA" id="ARBA00023033"/>
    </source>
</evidence>
<reference evidence="10 11" key="1">
    <citation type="submission" date="2015-07" db="EMBL/GenBank/DDBJ databases">
        <title>Comparative genomics of the Sigatoka disease complex on banana suggests a link between parallel evolutionary changes in Pseudocercospora fijiensis and Pseudocercospora eumusae and increased virulence on the banana host.</title>
        <authorList>
            <person name="Chang T.-C."/>
            <person name="Salvucci A."/>
            <person name="Crous P.W."/>
            <person name="Stergiopoulos I."/>
        </authorList>
    </citation>
    <scope>NUCLEOTIDE SEQUENCE [LARGE SCALE GENOMIC DNA]</scope>
    <source>
        <strain evidence="10 11">CBS 116634</strain>
    </source>
</reference>
<dbReference type="PANTHER" id="PTHR46206">
    <property type="entry name" value="CYTOCHROME P450"/>
    <property type="match status" value="1"/>
</dbReference>
<dbReference type="CDD" id="cd11041">
    <property type="entry name" value="CYP503A1-like"/>
    <property type="match status" value="1"/>
</dbReference>
<keyword evidence="9" id="KW-1133">Transmembrane helix</keyword>
<dbReference type="AlphaFoldDB" id="A0A139GV21"/>
<evidence type="ECO:0000256" key="6">
    <source>
        <dbReference type="ARBA" id="ARBA00023004"/>
    </source>
</evidence>
<keyword evidence="9" id="KW-0472">Membrane</keyword>
<keyword evidence="7" id="KW-0503">Monooxygenase</keyword>
<dbReference type="EMBL" id="LFZO01001042">
    <property type="protein sequence ID" value="KXS94021.1"/>
    <property type="molecule type" value="Genomic_DNA"/>
</dbReference>
<comment type="similarity">
    <text evidence="2">Belongs to the cytochrome P450 family.</text>
</comment>
<dbReference type="InterPro" id="IPR001128">
    <property type="entry name" value="Cyt_P450"/>
</dbReference>
<gene>
    <name evidence="10" type="ORF">AC579_1163</name>
</gene>
<keyword evidence="9" id="KW-0812">Transmembrane</keyword>
<dbReference type="PRINTS" id="PR00465">
    <property type="entry name" value="EP450IV"/>
</dbReference>
<protein>
    <recommendedName>
        <fullName evidence="12">Cytochrome P450</fullName>
    </recommendedName>
</protein>
<dbReference type="GO" id="GO:0004497">
    <property type="term" value="F:monooxygenase activity"/>
    <property type="evidence" value="ECO:0007669"/>
    <property type="project" value="UniProtKB-KW"/>
</dbReference>
<dbReference type="GO" id="GO:0016705">
    <property type="term" value="F:oxidoreductase activity, acting on paired donors, with incorporation or reduction of molecular oxygen"/>
    <property type="evidence" value="ECO:0007669"/>
    <property type="project" value="InterPro"/>
</dbReference>
<proteinExistence type="inferred from homology"/>
<evidence type="ECO:0000313" key="10">
    <source>
        <dbReference type="EMBL" id="KXS94021.1"/>
    </source>
</evidence>
<keyword evidence="11" id="KW-1185">Reference proteome</keyword>
<dbReference type="Proteomes" id="UP000073492">
    <property type="component" value="Unassembled WGS sequence"/>
</dbReference>
<evidence type="ECO:0000256" key="4">
    <source>
        <dbReference type="ARBA" id="ARBA00022723"/>
    </source>
</evidence>
<keyword evidence="6 8" id="KW-0408">Iron</keyword>
<evidence type="ECO:0000256" key="5">
    <source>
        <dbReference type="ARBA" id="ARBA00023002"/>
    </source>
</evidence>
<keyword evidence="4 8" id="KW-0479">Metal-binding</keyword>
<evidence type="ECO:0000256" key="9">
    <source>
        <dbReference type="SAM" id="Phobius"/>
    </source>
</evidence>
<dbReference type="SUPFAM" id="SSF48264">
    <property type="entry name" value="Cytochrome P450"/>
    <property type="match status" value="1"/>
</dbReference>
<evidence type="ECO:0000256" key="8">
    <source>
        <dbReference type="PIRSR" id="PIRSR602403-1"/>
    </source>
</evidence>
<keyword evidence="3 8" id="KW-0349">Heme</keyword>
<accession>A0A139GV21</accession>
<feature type="binding site" description="axial binding residue" evidence="8">
    <location>
        <position position="470"/>
    </location>
    <ligand>
        <name>heme</name>
        <dbReference type="ChEBI" id="CHEBI:30413"/>
    </ligand>
    <ligandPart>
        <name>Fe</name>
        <dbReference type="ChEBI" id="CHEBI:18248"/>
    </ligandPart>
</feature>
<evidence type="ECO:0000256" key="2">
    <source>
        <dbReference type="ARBA" id="ARBA00010617"/>
    </source>
</evidence>
<dbReference type="STRING" id="113226.A0A139GV21"/>
<comment type="cofactor">
    <cofactor evidence="1 8">
        <name>heme</name>
        <dbReference type="ChEBI" id="CHEBI:30413"/>
    </cofactor>
</comment>
<keyword evidence="5" id="KW-0560">Oxidoreductase</keyword>
<organism evidence="10 11">
    <name type="scientific">Pseudocercospora musae</name>
    <dbReference type="NCBI Taxonomy" id="113226"/>
    <lineage>
        <taxon>Eukaryota</taxon>
        <taxon>Fungi</taxon>
        <taxon>Dikarya</taxon>
        <taxon>Ascomycota</taxon>
        <taxon>Pezizomycotina</taxon>
        <taxon>Dothideomycetes</taxon>
        <taxon>Dothideomycetidae</taxon>
        <taxon>Mycosphaerellales</taxon>
        <taxon>Mycosphaerellaceae</taxon>
        <taxon>Pseudocercospora</taxon>
    </lineage>
</organism>
<dbReference type="PANTHER" id="PTHR46206:SF2">
    <property type="entry name" value="CYTOCHROME P450 MONOOXYGENASE AUSG-RELATED"/>
    <property type="match status" value="1"/>
</dbReference>
<sequence length="536" mass="62219">MSEQSRLEQVLPPGWTHVQRELIYGLLVIILGLFWMASWLRERGTQFESINEKKSQWWNLNFRARKEYVQHARRLLSDGFRQATNVLLQLKYQQFKGPFSILTDGGRVIMLPPEMIDAVNEKPQLSFQRFTEEHFLANYDTFRTFRSPPPGLFEEAVMTGLTRSLPKFTKALSKEMTSCLDDTWNPILSDGEWHEMEIRKDILKWVARLSTRIFLPSDFAENQEWLRVSVEFTTDAFIASTICRFMPRIIQWPMERFFPLCRKVRRDYRTAASLLQPVIDERHKEISAAQHQGRQPNLPDDAIEWFRNASHGKAYHEVDVQMGLSVAAIHTTSDLLLQALLNLGTHPELIPPLRQEAISVLQHSGGWKKSSLYNLHLLDSFFKETQRLKPINMATMHRTATSTIHLSNGLEIKKGSRTAISSHRMWSSQYYRDPETFDAYRFLDPSLGHKRHFVSTGPEHLGFAHGKHACPGRFFAANEVKIAMVHLILKYDFRLEDPGMARWLEYGSAMIANPKAKMLVRRRREVEIDLEALAVE</sequence>
<name>A0A139GV21_9PEZI</name>
<dbReference type="Pfam" id="PF00067">
    <property type="entry name" value="p450"/>
    <property type="match status" value="1"/>
</dbReference>
<dbReference type="GO" id="GO:0020037">
    <property type="term" value="F:heme binding"/>
    <property type="evidence" value="ECO:0007669"/>
    <property type="project" value="InterPro"/>
</dbReference>